<proteinExistence type="predicted"/>
<organism evidence="2 3">
    <name type="scientific">Candidatus Kaiserbacteria bacterium CG17_big_fil_post_rev_8_21_14_2_50_51_7</name>
    <dbReference type="NCBI Taxonomy" id="1974613"/>
    <lineage>
        <taxon>Bacteria</taxon>
        <taxon>Candidatus Kaiseribacteriota</taxon>
    </lineage>
</organism>
<gene>
    <name evidence="2" type="ORF">COW49_02440</name>
</gene>
<dbReference type="Proteomes" id="UP000228497">
    <property type="component" value="Unassembled WGS sequence"/>
</dbReference>
<evidence type="ECO:0000256" key="1">
    <source>
        <dbReference type="SAM" id="Phobius"/>
    </source>
</evidence>
<evidence type="ECO:0000313" key="2">
    <source>
        <dbReference type="EMBL" id="PIV86944.1"/>
    </source>
</evidence>
<name>A0A2M7FD93_9BACT</name>
<evidence type="ECO:0000313" key="3">
    <source>
        <dbReference type="Proteomes" id="UP000228497"/>
    </source>
</evidence>
<keyword evidence="1" id="KW-0472">Membrane</keyword>
<feature type="transmembrane region" description="Helical" evidence="1">
    <location>
        <begin position="56"/>
        <end position="73"/>
    </location>
</feature>
<keyword evidence="1" id="KW-0812">Transmembrane</keyword>
<comment type="caution">
    <text evidence="2">The sequence shown here is derived from an EMBL/GenBank/DDBJ whole genome shotgun (WGS) entry which is preliminary data.</text>
</comment>
<reference evidence="3" key="1">
    <citation type="submission" date="2017-09" db="EMBL/GenBank/DDBJ databases">
        <title>Depth-based differentiation of microbial function through sediment-hosted aquifers and enrichment of novel symbionts in the deep terrestrial subsurface.</title>
        <authorList>
            <person name="Probst A.J."/>
            <person name="Ladd B."/>
            <person name="Jarett J.K."/>
            <person name="Geller-Mcgrath D.E."/>
            <person name="Sieber C.M.K."/>
            <person name="Emerson J.B."/>
            <person name="Anantharaman K."/>
            <person name="Thomas B.C."/>
            <person name="Malmstrom R."/>
            <person name="Stieglmeier M."/>
            <person name="Klingl A."/>
            <person name="Woyke T."/>
            <person name="Ryan C.M."/>
            <person name="Banfield J.F."/>
        </authorList>
    </citation>
    <scope>NUCLEOTIDE SEQUENCE [LARGE SCALE GENOMIC DNA]</scope>
</reference>
<feature type="transmembrane region" description="Helical" evidence="1">
    <location>
        <begin position="31"/>
        <end position="49"/>
    </location>
</feature>
<keyword evidence="1" id="KW-1133">Transmembrane helix</keyword>
<protein>
    <submittedName>
        <fullName evidence="2">Uncharacterized protein</fullName>
    </submittedName>
</protein>
<accession>A0A2M7FD93</accession>
<dbReference type="EMBL" id="PFFD01000111">
    <property type="protein sequence ID" value="PIV86944.1"/>
    <property type="molecule type" value="Genomic_DNA"/>
</dbReference>
<sequence>MPTRRERGPGQRNSTTREEETMKFDRLIQTILFWVFVTLSASALGKFVVDTSRADLLILAGLCGVMASIIGTANRTSPVVYHHTCAWCGRELGVAQIEHSHGICHTCAVEQFGQDVAANDEQWQRG</sequence>
<dbReference type="AlphaFoldDB" id="A0A2M7FD93"/>